<feature type="domain" description="Transglycosylase SLT" evidence="3">
    <location>
        <begin position="116"/>
        <end position="172"/>
    </location>
</feature>
<sequence>MTARILPRILPRILMLLALAATGMPVEAAAARADSTPTPAAHEACIEATRAAERRHHIAPHLLGAISLAETGRWDQAHRASFAWPWTVMAEGRGRYLPSKAAAIAEVMKLQARGVKNIDVGCMQVNLYYHADAFDDLNQAFDPETNANYAAAFLRDLKDEVGTWKDAVAYYHSRDDRRGDAYQGRVYDLWYGQRTNLVTAAAGSIVPVTPQARAADQHRAELARERSRRAQQYEMIKAARAANTEFLRRQREIVNARTAAAFEARKAEVMAEWEELKRKRAAARAGG</sequence>
<organism evidence="4 5">
    <name type="scientific">Thalassobaculum fulvum</name>
    <dbReference type="NCBI Taxonomy" id="1633335"/>
    <lineage>
        <taxon>Bacteria</taxon>
        <taxon>Pseudomonadati</taxon>
        <taxon>Pseudomonadota</taxon>
        <taxon>Alphaproteobacteria</taxon>
        <taxon>Rhodospirillales</taxon>
        <taxon>Thalassobaculaceae</taxon>
        <taxon>Thalassobaculum</taxon>
    </lineage>
</organism>
<dbReference type="RefSeq" id="WP_229837024.1">
    <property type="nucleotide sequence ID" value="NZ_BMZS01000005.1"/>
</dbReference>
<keyword evidence="5" id="KW-1185">Reference proteome</keyword>
<evidence type="ECO:0000256" key="2">
    <source>
        <dbReference type="SAM" id="SignalP"/>
    </source>
</evidence>
<name>A0A918XST7_9PROT</name>
<evidence type="ECO:0000313" key="5">
    <source>
        <dbReference type="Proteomes" id="UP000630353"/>
    </source>
</evidence>
<dbReference type="SUPFAM" id="SSF53955">
    <property type="entry name" value="Lysozyme-like"/>
    <property type="match status" value="1"/>
</dbReference>
<accession>A0A918XST7</accession>
<dbReference type="EMBL" id="BMZS01000005">
    <property type="protein sequence ID" value="GHD51237.1"/>
    <property type="molecule type" value="Genomic_DNA"/>
</dbReference>
<evidence type="ECO:0000259" key="3">
    <source>
        <dbReference type="Pfam" id="PF01464"/>
    </source>
</evidence>
<feature type="signal peptide" evidence="2">
    <location>
        <begin position="1"/>
        <end position="20"/>
    </location>
</feature>
<comment type="similarity">
    <text evidence="1">Belongs to the virb1 family.</text>
</comment>
<proteinExistence type="inferred from homology"/>
<evidence type="ECO:0000313" key="4">
    <source>
        <dbReference type="EMBL" id="GHD51237.1"/>
    </source>
</evidence>
<dbReference type="InterPro" id="IPR023346">
    <property type="entry name" value="Lysozyme-like_dom_sf"/>
</dbReference>
<dbReference type="AlphaFoldDB" id="A0A918XST7"/>
<protein>
    <recommendedName>
        <fullName evidence="3">Transglycosylase SLT domain-containing protein</fullName>
    </recommendedName>
</protein>
<dbReference type="Pfam" id="PF01464">
    <property type="entry name" value="SLT"/>
    <property type="match status" value="1"/>
</dbReference>
<reference evidence="4" key="1">
    <citation type="journal article" date="2014" name="Int. J. Syst. Evol. Microbiol.">
        <title>Complete genome sequence of Corynebacterium casei LMG S-19264T (=DSM 44701T), isolated from a smear-ripened cheese.</title>
        <authorList>
            <consortium name="US DOE Joint Genome Institute (JGI-PGF)"/>
            <person name="Walter F."/>
            <person name="Albersmeier A."/>
            <person name="Kalinowski J."/>
            <person name="Ruckert C."/>
        </authorList>
    </citation>
    <scope>NUCLEOTIDE SEQUENCE</scope>
    <source>
        <strain evidence="4">KCTC 42651</strain>
    </source>
</reference>
<dbReference type="Gene3D" id="1.10.530.10">
    <property type="match status" value="1"/>
</dbReference>
<evidence type="ECO:0000256" key="1">
    <source>
        <dbReference type="ARBA" id="ARBA00009387"/>
    </source>
</evidence>
<feature type="chain" id="PRO_5037870010" description="Transglycosylase SLT domain-containing protein" evidence="2">
    <location>
        <begin position="21"/>
        <end position="287"/>
    </location>
</feature>
<gene>
    <name evidence="4" type="ORF">GCM10017083_25430</name>
</gene>
<comment type="caution">
    <text evidence="4">The sequence shown here is derived from an EMBL/GenBank/DDBJ whole genome shotgun (WGS) entry which is preliminary data.</text>
</comment>
<reference evidence="4" key="2">
    <citation type="submission" date="2020-09" db="EMBL/GenBank/DDBJ databases">
        <authorList>
            <person name="Sun Q."/>
            <person name="Kim S."/>
        </authorList>
    </citation>
    <scope>NUCLEOTIDE SEQUENCE</scope>
    <source>
        <strain evidence="4">KCTC 42651</strain>
    </source>
</reference>
<dbReference type="InterPro" id="IPR008258">
    <property type="entry name" value="Transglycosylase_SLT_dom_1"/>
</dbReference>
<dbReference type="Proteomes" id="UP000630353">
    <property type="component" value="Unassembled WGS sequence"/>
</dbReference>
<keyword evidence="2" id="KW-0732">Signal</keyword>